<dbReference type="Proteomes" id="UP000078447">
    <property type="component" value="Unassembled WGS sequence"/>
</dbReference>
<dbReference type="PANTHER" id="PTHR43424:SF1">
    <property type="entry name" value="LOCUS PUTATIVE PROTEIN 1-RELATED"/>
    <property type="match status" value="1"/>
</dbReference>
<dbReference type="InterPro" id="IPR052556">
    <property type="entry name" value="PolySynth_Transporter"/>
</dbReference>
<gene>
    <name evidence="6" type="ORF">A3783_00125</name>
</gene>
<keyword evidence="4 5" id="KW-0472">Membrane</keyword>
<reference evidence="6 7" key="1">
    <citation type="submission" date="2016-03" db="EMBL/GenBank/DDBJ databases">
        <authorList>
            <person name="Cho S.-Y."/>
            <person name="Lim S."/>
            <person name="Kim H."/>
            <person name="Soh E.H."/>
            <person name="Moon J.S."/>
        </authorList>
    </citation>
    <scope>NUCLEOTIDE SEQUENCE [LARGE SCALE GENOMIC DNA]</scope>
    <source>
        <strain evidence="6 7">KCTC 3810</strain>
    </source>
</reference>
<feature type="transmembrane region" description="Helical" evidence="5">
    <location>
        <begin position="91"/>
        <end position="111"/>
    </location>
</feature>
<feature type="transmembrane region" description="Helical" evidence="5">
    <location>
        <begin position="175"/>
        <end position="195"/>
    </location>
</feature>
<feature type="transmembrane region" description="Helical" evidence="5">
    <location>
        <begin position="360"/>
        <end position="380"/>
    </location>
</feature>
<dbReference type="EMBL" id="LVVL01000001">
    <property type="protein sequence ID" value="OAN14365.1"/>
    <property type="molecule type" value="Genomic_DNA"/>
</dbReference>
<sequence>MKSNTFSGKNIFKNTSWLFFEKIFIMAINFFVSLWMARYFGPEKFGDYNYALAIVSLFSSFVPLGLIGYLVKELSQNPENEREILGTSFLLRLLGGVLGFIISTIVGLSFIKDDDVFILFMFFNIMLLIQPFEVIYLFFESKIQSKVSVMSRLIGFVISSLIKIILILNNSSLEIFGLVYVSEFIFSLILITFYYNKKVINIKKWNFSKDLSKKYLKSTWPLMLSSLSAIIYLKADQIMLNSMSGSKEVGIYAAAVKLSEVWFFLPTIITSSVFPVLISSRENKSEFEKVLQKNYDFLFGLAFFAAILITLFADLIIKYTYGIEYQDSALVLKIHVWGAIFVFMKALLNRWFIIEEMLKFSAFTHVLGMVINIILNILLIPKYGAIGASIATVISYVFSIYLITFLFKKTRKEGIKMTKSFFIFFRIFRNNY</sequence>
<organism evidence="6 7">
    <name type="scientific">Exiguobacterium undae</name>
    <dbReference type="NCBI Taxonomy" id="169177"/>
    <lineage>
        <taxon>Bacteria</taxon>
        <taxon>Bacillati</taxon>
        <taxon>Bacillota</taxon>
        <taxon>Bacilli</taxon>
        <taxon>Bacillales</taxon>
        <taxon>Bacillales Family XII. Incertae Sedis</taxon>
        <taxon>Exiguobacterium</taxon>
    </lineage>
</organism>
<feature type="transmembrane region" description="Helical" evidence="5">
    <location>
        <begin position="386"/>
        <end position="407"/>
    </location>
</feature>
<evidence type="ECO:0000313" key="7">
    <source>
        <dbReference type="Proteomes" id="UP000078447"/>
    </source>
</evidence>
<feature type="transmembrane region" description="Helical" evidence="5">
    <location>
        <begin position="298"/>
        <end position="317"/>
    </location>
</feature>
<feature type="transmembrane region" description="Helical" evidence="5">
    <location>
        <begin position="151"/>
        <end position="169"/>
    </location>
</feature>
<dbReference type="InterPro" id="IPR002797">
    <property type="entry name" value="Polysacc_synth"/>
</dbReference>
<feature type="transmembrane region" description="Helical" evidence="5">
    <location>
        <begin position="261"/>
        <end position="278"/>
    </location>
</feature>
<evidence type="ECO:0000256" key="4">
    <source>
        <dbReference type="ARBA" id="ARBA00023136"/>
    </source>
</evidence>
<evidence type="ECO:0000256" key="5">
    <source>
        <dbReference type="SAM" id="Phobius"/>
    </source>
</evidence>
<accession>A0ABX2V906</accession>
<comment type="subcellular location">
    <subcellularLocation>
        <location evidence="1">Membrane</location>
        <topology evidence="1">Multi-pass membrane protein</topology>
    </subcellularLocation>
</comment>
<feature type="transmembrane region" description="Helical" evidence="5">
    <location>
        <begin position="20"/>
        <end position="38"/>
    </location>
</feature>
<comment type="caution">
    <text evidence="6">The sequence shown here is derived from an EMBL/GenBank/DDBJ whole genome shotgun (WGS) entry which is preliminary data.</text>
</comment>
<feature type="transmembrane region" description="Helical" evidence="5">
    <location>
        <begin position="329"/>
        <end position="348"/>
    </location>
</feature>
<dbReference type="Pfam" id="PF01943">
    <property type="entry name" value="Polysacc_synt"/>
    <property type="match status" value="1"/>
</dbReference>
<keyword evidence="3 5" id="KW-1133">Transmembrane helix</keyword>
<keyword evidence="7" id="KW-1185">Reference proteome</keyword>
<keyword evidence="2 5" id="KW-0812">Transmembrane</keyword>
<protein>
    <recommendedName>
        <fullName evidence="8">Flippase</fullName>
    </recommendedName>
</protein>
<dbReference type="PANTHER" id="PTHR43424">
    <property type="entry name" value="LOCUS PUTATIVE PROTEIN 1-RELATED"/>
    <property type="match status" value="1"/>
</dbReference>
<feature type="transmembrane region" description="Helical" evidence="5">
    <location>
        <begin position="117"/>
        <end position="139"/>
    </location>
</feature>
<evidence type="ECO:0008006" key="8">
    <source>
        <dbReference type="Google" id="ProtNLM"/>
    </source>
</evidence>
<evidence type="ECO:0000256" key="1">
    <source>
        <dbReference type="ARBA" id="ARBA00004141"/>
    </source>
</evidence>
<evidence type="ECO:0000256" key="3">
    <source>
        <dbReference type="ARBA" id="ARBA00022989"/>
    </source>
</evidence>
<feature type="transmembrane region" description="Helical" evidence="5">
    <location>
        <begin position="50"/>
        <end position="71"/>
    </location>
</feature>
<proteinExistence type="predicted"/>
<feature type="transmembrane region" description="Helical" evidence="5">
    <location>
        <begin position="215"/>
        <end position="233"/>
    </location>
</feature>
<evidence type="ECO:0000313" key="6">
    <source>
        <dbReference type="EMBL" id="OAN14365.1"/>
    </source>
</evidence>
<dbReference type="CDD" id="cd13128">
    <property type="entry name" value="MATE_Wzx_like"/>
    <property type="match status" value="1"/>
</dbReference>
<name>A0ABX2V906_9BACL</name>
<evidence type="ECO:0000256" key="2">
    <source>
        <dbReference type="ARBA" id="ARBA00022692"/>
    </source>
</evidence>